<keyword evidence="3" id="KW-1185">Reference proteome</keyword>
<dbReference type="AlphaFoldDB" id="A0A835XJH4"/>
<protein>
    <submittedName>
        <fullName evidence="2">Uncharacterized protein</fullName>
    </submittedName>
</protein>
<comment type="caution">
    <text evidence="2">The sequence shown here is derived from an EMBL/GenBank/DDBJ whole genome shotgun (WGS) entry which is preliminary data.</text>
</comment>
<organism evidence="2 3">
    <name type="scientific">Edaphochlamys debaryana</name>
    <dbReference type="NCBI Taxonomy" id="47281"/>
    <lineage>
        <taxon>Eukaryota</taxon>
        <taxon>Viridiplantae</taxon>
        <taxon>Chlorophyta</taxon>
        <taxon>core chlorophytes</taxon>
        <taxon>Chlorophyceae</taxon>
        <taxon>CS clade</taxon>
        <taxon>Chlamydomonadales</taxon>
        <taxon>Chlamydomonadales incertae sedis</taxon>
        <taxon>Edaphochlamys</taxon>
    </lineage>
</organism>
<feature type="compositionally biased region" description="Basic and acidic residues" evidence="1">
    <location>
        <begin position="21"/>
        <end position="32"/>
    </location>
</feature>
<name>A0A835XJH4_9CHLO</name>
<proteinExistence type="predicted"/>
<reference evidence="2" key="1">
    <citation type="journal article" date="2020" name="bioRxiv">
        <title>Comparative genomics of Chlamydomonas.</title>
        <authorList>
            <person name="Craig R.J."/>
            <person name="Hasan A.R."/>
            <person name="Ness R.W."/>
            <person name="Keightley P.D."/>
        </authorList>
    </citation>
    <scope>NUCLEOTIDE SEQUENCE</scope>
    <source>
        <strain evidence="2">CCAP 11/70</strain>
    </source>
</reference>
<feature type="region of interest" description="Disordered" evidence="1">
    <location>
        <begin position="21"/>
        <end position="41"/>
    </location>
</feature>
<dbReference type="OrthoDB" id="535888at2759"/>
<sequence length="170" mass="17594">MDGGIFGAVERARERKVAVLARQDQEKTEAKARRQRYKQRVQQREEAQAAALLAGQPLALPPAQPAGALVPAGPASGALSDPHRLVEPSEVAALLTDLNGGTPPSLDELLPVLLECGGDPTGRLPAAQLTAVVVRWNRVVRQRGLPGLGGSTPAPGEGDGRGCTGCCAVS</sequence>
<dbReference type="Proteomes" id="UP000612055">
    <property type="component" value="Unassembled WGS sequence"/>
</dbReference>
<accession>A0A835XJH4</accession>
<evidence type="ECO:0000256" key="1">
    <source>
        <dbReference type="SAM" id="MobiDB-lite"/>
    </source>
</evidence>
<dbReference type="EMBL" id="JAEHOE010000152">
    <property type="protein sequence ID" value="KAG2484312.1"/>
    <property type="molecule type" value="Genomic_DNA"/>
</dbReference>
<gene>
    <name evidence="2" type="ORF">HYH03_016855</name>
</gene>
<evidence type="ECO:0000313" key="3">
    <source>
        <dbReference type="Proteomes" id="UP000612055"/>
    </source>
</evidence>
<evidence type="ECO:0000313" key="2">
    <source>
        <dbReference type="EMBL" id="KAG2484312.1"/>
    </source>
</evidence>